<protein>
    <submittedName>
        <fullName evidence="1">Uncharacterized protein</fullName>
    </submittedName>
</protein>
<sequence>MLVLMLIQLDYCSAVVPLGRARGFARLREEIFLEGTNMYTLYLSCDLDISSLFVTGHFIGEVLERPSDLSPSAKTLPILAELVLRKDLAVALQVNMQDF</sequence>
<dbReference type="EMBL" id="LSRX01000202">
    <property type="protein sequence ID" value="OLQ04730.1"/>
    <property type="molecule type" value="Genomic_DNA"/>
</dbReference>
<accession>A0A1Q9EBC1</accession>
<evidence type="ECO:0000313" key="2">
    <source>
        <dbReference type="Proteomes" id="UP000186817"/>
    </source>
</evidence>
<comment type="caution">
    <text evidence="1">The sequence shown here is derived from an EMBL/GenBank/DDBJ whole genome shotgun (WGS) entry which is preliminary data.</text>
</comment>
<organism evidence="1 2">
    <name type="scientific">Symbiodinium microadriaticum</name>
    <name type="common">Dinoflagellate</name>
    <name type="synonym">Zooxanthella microadriatica</name>
    <dbReference type="NCBI Taxonomy" id="2951"/>
    <lineage>
        <taxon>Eukaryota</taxon>
        <taxon>Sar</taxon>
        <taxon>Alveolata</taxon>
        <taxon>Dinophyceae</taxon>
        <taxon>Suessiales</taxon>
        <taxon>Symbiodiniaceae</taxon>
        <taxon>Symbiodinium</taxon>
    </lineage>
</organism>
<dbReference type="Proteomes" id="UP000186817">
    <property type="component" value="Unassembled WGS sequence"/>
</dbReference>
<gene>
    <name evidence="1" type="ORF">AK812_SmicGene12160</name>
</gene>
<dbReference type="AlphaFoldDB" id="A0A1Q9EBC1"/>
<name>A0A1Q9EBC1_SYMMI</name>
<evidence type="ECO:0000313" key="1">
    <source>
        <dbReference type="EMBL" id="OLQ04730.1"/>
    </source>
</evidence>
<proteinExistence type="predicted"/>
<reference evidence="1 2" key="1">
    <citation type="submission" date="2016-02" db="EMBL/GenBank/DDBJ databases">
        <title>Genome analysis of coral dinoflagellate symbionts highlights evolutionary adaptations to a symbiotic lifestyle.</title>
        <authorList>
            <person name="Aranda M."/>
            <person name="Li Y."/>
            <person name="Liew Y.J."/>
            <person name="Baumgarten S."/>
            <person name="Simakov O."/>
            <person name="Wilson M."/>
            <person name="Piel J."/>
            <person name="Ashoor H."/>
            <person name="Bougouffa S."/>
            <person name="Bajic V.B."/>
            <person name="Ryu T."/>
            <person name="Ravasi T."/>
            <person name="Bayer T."/>
            <person name="Micklem G."/>
            <person name="Kim H."/>
            <person name="Bhak J."/>
            <person name="Lajeunesse T.C."/>
            <person name="Voolstra C.R."/>
        </authorList>
    </citation>
    <scope>NUCLEOTIDE SEQUENCE [LARGE SCALE GENOMIC DNA]</scope>
    <source>
        <strain evidence="1 2">CCMP2467</strain>
    </source>
</reference>
<keyword evidence="2" id="KW-1185">Reference proteome</keyword>